<keyword evidence="1" id="KW-0812">Transmembrane</keyword>
<dbReference type="AlphaFoldDB" id="A0A1E1KHX3"/>
<evidence type="ECO:0008006" key="4">
    <source>
        <dbReference type="Google" id="ProtNLM"/>
    </source>
</evidence>
<sequence>MDLLTLLPTLIGGLLMCVSIPLITHPVSLSKNYIHIETPQAAFYARQLGIRSEYLSFPTPALHHLMIGTAISALAYKGLIESAAIVLCCFPILGVLDPVAGWMYRGHLVKNDYNHLVMGCVSGGIGLWILGEVQ</sequence>
<evidence type="ECO:0000256" key="1">
    <source>
        <dbReference type="SAM" id="Phobius"/>
    </source>
</evidence>
<reference evidence="3" key="1">
    <citation type="submission" date="2016-03" db="EMBL/GenBank/DDBJ databases">
        <authorList>
            <person name="Guldener U."/>
        </authorList>
    </citation>
    <scope>NUCLEOTIDE SEQUENCE [LARGE SCALE GENOMIC DNA]</scope>
    <source>
        <strain evidence="3">04CH-RAC-A.6.1</strain>
    </source>
</reference>
<evidence type="ECO:0000313" key="3">
    <source>
        <dbReference type="Proteomes" id="UP000178912"/>
    </source>
</evidence>
<keyword evidence="1" id="KW-0472">Membrane</keyword>
<dbReference type="EMBL" id="FJUX01000033">
    <property type="protein sequence ID" value="CZS97636.1"/>
    <property type="molecule type" value="Genomic_DNA"/>
</dbReference>
<gene>
    <name evidence="2" type="ORF">RAG0_06612</name>
</gene>
<name>A0A1E1KHX3_9HELO</name>
<proteinExistence type="predicted"/>
<dbReference type="OrthoDB" id="3560690at2759"/>
<accession>A0A1E1KHX3</accession>
<keyword evidence="1" id="KW-1133">Transmembrane helix</keyword>
<feature type="transmembrane region" description="Helical" evidence="1">
    <location>
        <begin position="116"/>
        <end position="133"/>
    </location>
</feature>
<keyword evidence="3" id="KW-1185">Reference proteome</keyword>
<protein>
    <recommendedName>
        <fullName evidence="4">DUF4267 domain-containing protein</fullName>
    </recommendedName>
</protein>
<feature type="transmembrane region" description="Helical" evidence="1">
    <location>
        <begin position="83"/>
        <end position="104"/>
    </location>
</feature>
<dbReference type="Proteomes" id="UP000178912">
    <property type="component" value="Unassembled WGS sequence"/>
</dbReference>
<evidence type="ECO:0000313" key="2">
    <source>
        <dbReference type="EMBL" id="CZS97636.1"/>
    </source>
</evidence>
<organism evidence="2 3">
    <name type="scientific">Rhynchosporium agropyri</name>
    <dbReference type="NCBI Taxonomy" id="914238"/>
    <lineage>
        <taxon>Eukaryota</taxon>
        <taxon>Fungi</taxon>
        <taxon>Dikarya</taxon>
        <taxon>Ascomycota</taxon>
        <taxon>Pezizomycotina</taxon>
        <taxon>Leotiomycetes</taxon>
        <taxon>Helotiales</taxon>
        <taxon>Ploettnerulaceae</taxon>
        <taxon>Rhynchosporium</taxon>
    </lineage>
</organism>